<reference evidence="2" key="2">
    <citation type="journal article" date="2017" name="Nat. Plants">
        <title>The Aegilops tauschii genome reveals multiple impacts of transposons.</title>
        <authorList>
            <person name="Zhao G."/>
            <person name="Zou C."/>
            <person name="Li K."/>
            <person name="Wang K."/>
            <person name="Li T."/>
            <person name="Gao L."/>
            <person name="Zhang X."/>
            <person name="Wang H."/>
            <person name="Yang Z."/>
            <person name="Liu X."/>
            <person name="Jiang W."/>
            <person name="Mao L."/>
            <person name="Kong X."/>
            <person name="Jiao Y."/>
            <person name="Jia J."/>
        </authorList>
    </citation>
    <scope>NUCLEOTIDE SEQUENCE [LARGE SCALE GENOMIC DNA]</scope>
    <source>
        <strain evidence="2">cv. AL8/78</strain>
    </source>
</reference>
<proteinExistence type="predicted"/>
<organism evidence="1 2">
    <name type="scientific">Aegilops tauschii subsp. strangulata</name>
    <name type="common">Goatgrass</name>
    <dbReference type="NCBI Taxonomy" id="200361"/>
    <lineage>
        <taxon>Eukaryota</taxon>
        <taxon>Viridiplantae</taxon>
        <taxon>Streptophyta</taxon>
        <taxon>Embryophyta</taxon>
        <taxon>Tracheophyta</taxon>
        <taxon>Spermatophyta</taxon>
        <taxon>Magnoliopsida</taxon>
        <taxon>Liliopsida</taxon>
        <taxon>Poales</taxon>
        <taxon>Poaceae</taxon>
        <taxon>BOP clade</taxon>
        <taxon>Pooideae</taxon>
        <taxon>Triticodae</taxon>
        <taxon>Triticeae</taxon>
        <taxon>Triticinae</taxon>
        <taxon>Aegilops</taxon>
    </lineage>
</organism>
<keyword evidence="2" id="KW-1185">Reference proteome</keyword>
<reference evidence="1" key="3">
    <citation type="journal article" date="2017" name="Nature">
        <title>Genome sequence of the progenitor of the wheat D genome Aegilops tauschii.</title>
        <authorList>
            <person name="Luo M.C."/>
            <person name="Gu Y.Q."/>
            <person name="Puiu D."/>
            <person name="Wang H."/>
            <person name="Twardziok S.O."/>
            <person name="Deal K.R."/>
            <person name="Huo N."/>
            <person name="Zhu T."/>
            <person name="Wang L."/>
            <person name="Wang Y."/>
            <person name="McGuire P.E."/>
            <person name="Liu S."/>
            <person name="Long H."/>
            <person name="Ramasamy R.K."/>
            <person name="Rodriguez J.C."/>
            <person name="Van S.L."/>
            <person name="Yuan L."/>
            <person name="Wang Z."/>
            <person name="Xia Z."/>
            <person name="Xiao L."/>
            <person name="Anderson O.D."/>
            <person name="Ouyang S."/>
            <person name="Liang Y."/>
            <person name="Zimin A.V."/>
            <person name="Pertea G."/>
            <person name="Qi P."/>
            <person name="Bennetzen J.L."/>
            <person name="Dai X."/>
            <person name="Dawson M.W."/>
            <person name="Muller H.G."/>
            <person name="Kugler K."/>
            <person name="Rivarola-Duarte L."/>
            <person name="Spannagl M."/>
            <person name="Mayer K.F.X."/>
            <person name="Lu F.H."/>
            <person name="Bevan M.W."/>
            <person name="Leroy P."/>
            <person name="Li P."/>
            <person name="You F.M."/>
            <person name="Sun Q."/>
            <person name="Liu Z."/>
            <person name="Lyons E."/>
            <person name="Wicker T."/>
            <person name="Salzberg S.L."/>
            <person name="Devos K.M."/>
            <person name="Dvorak J."/>
        </authorList>
    </citation>
    <scope>NUCLEOTIDE SEQUENCE [LARGE SCALE GENOMIC DNA]</scope>
    <source>
        <strain evidence="1">cv. AL8/78</strain>
    </source>
</reference>
<reference evidence="1" key="4">
    <citation type="submission" date="2019-03" db="UniProtKB">
        <authorList>
            <consortium name="EnsemblPlants"/>
        </authorList>
    </citation>
    <scope>IDENTIFICATION</scope>
</reference>
<evidence type="ECO:0000313" key="1">
    <source>
        <dbReference type="EnsemblPlants" id="AET4Gv20290600.22"/>
    </source>
</evidence>
<accession>A0A453HTT3</accession>
<evidence type="ECO:0000313" key="2">
    <source>
        <dbReference type="Proteomes" id="UP000015105"/>
    </source>
</evidence>
<sequence>PLVSCLSPFFPLSPSPLPFFLRQSAVASRNASPLSFARARQSQALSAARHHRRRLPLARRRRNEAMCPGPVQNLSTPWSCGARFEPLCENELQPAPLRERSRGSGEEPNRLLVCL</sequence>
<dbReference type="EnsemblPlants" id="AET4Gv20290600.22">
    <property type="protein sequence ID" value="AET4Gv20290600.22"/>
    <property type="gene ID" value="AET4Gv20290600"/>
</dbReference>
<reference evidence="2" key="1">
    <citation type="journal article" date="2014" name="Science">
        <title>Ancient hybridizations among the ancestral genomes of bread wheat.</title>
        <authorList>
            <consortium name="International Wheat Genome Sequencing Consortium,"/>
            <person name="Marcussen T."/>
            <person name="Sandve S.R."/>
            <person name="Heier L."/>
            <person name="Spannagl M."/>
            <person name="Pfeifer M."/>
            <person name="Jakobsen K.S."/>
            <person name="Wulff B.B."/>
            <person name="Steuernagel B."/>
            <person name="Mayer K.F."/>
            <person name="Olsen O.A."/>
        </authorList>
    </citation>
    <scope>NUCLEOTIDE SEQUENCE [LARGE SCALE GENOMIC DNA]</scope>
    <source>
        <strain evidence="2">cv. AL8/78</strain>
    </source>
</reference>
<dbReference type="Proteomes" id="UP000015105">
    <property type="component" value="Chromosome 4D"/>
</dbReference>
<name>A0A453HTT3_AEGTS</name>
<protein>
    <submittedName>
        <fullName evidence="1">Uncharacterized protein</fullName>
    </submittedName>
</protein>
<dbReference type="Gramene" id="AET4Gv20290600.22">
    <property type="protein sequence ID" value="AET4Gv20290600.22"/>
    <property type="gene ID" value="AET4Gv20290600"/>
</dbReference>
<reference evidence="1" key="5">
    <citation type="journal article" date="2021" name="G3 (Bethesda)">
        <title>Aegilops tauschii genome assembly Aet v5.0 features greater sequence contiguity and improved annotation.</title>
        <authorList>
            <person name="Wang L."/>
            <person name="Zhu T."/>
            <person name="Rodriguez J.C."/>
            <person name="Deal K.R."/>
            <person name="Dubcovsky J."/>
            <person name="McGuire P.E."/>
            <person name="Lux T."/>
            <person name="Spannagl M."/>
            <person name="Mayer K.F.X."/>
            <person name="Baldrich P."/>
            <person name="Meyers B.C."/>
            <person name="Huo N."/>
            <person name="Gu Y.Q."/>
            <person name="Zhou H."/>
            <person name="Devos K.M."/>
            <person name="Bennetzen J.L."/>
            <person name="Unver T."/>
            <person name="Budak H."/>
            <person name="Gulick P.J."/>
            <person name="Galiba G."/>
            <person name="Kalapos B."/>
            <person name="Nelson D.R."/>
            <person name="Li P."/>
            <person name="You F.M."/>
            <person name="Luo M.C."/>
            <person name="Dvorak J."/>
        </authorList>
    </citation>
    <scope>NUCLEOTIDE SEQUENCE [LARGE SCALE GENOMIC DNA]</scope>
    <source>
        <strain evidence="1">cv. AL8/78</strain>
    </source>
</reference>
<dbReference type="AlphaFoldDB" id="A0A453HTT3"/>